<evidence type="ECO:0000313" key="2">
    <source>
        <dbReference type="Proteomes" id="UP001055072"/>
    </source>
</evidence>
<organism evidence="1 2">
    <name type="scientific">Irpex rosettiformis</name>
    <dbReference type="NCBI Taxonomy" id="378272"/>
    <lineage>
        <taxon>Eukaryota</taxon>
        <taxon>Fungi</taxon>
        <taxon>Dikarya</taxon>
        <taxon>Basidiomycota</taxon>
        <taxon>Agaricomycotina</taxon>
        <taxon>Agaricomycetes</taxon>
        <taxon>Polyporales</taxon>
        <taxon>Irpicaceae</taxon>
        <taxon>Irpex</taxon>
    </lineage>
</organism>
<proteinExistence type="predicted"/>
<name>A0ACB8U3F2_9APHY</name>
<dbReference type="Proteomes" id="UP001055072">
    <property type="component" value="Unassembled WGS sequence"/>
</dbReference>
<dbReference type="EMBL" id="MU274912">
    <property type="protein sequence ID" value="KAI0088833.1"/>
    <property type="molecule type" value="Genomic_DNA"/>
</dbReference>
<keyword evidence="2" id="KW-1185">Reference proteome</keyword>
<gene>
    <name evidence="1" type="ORF">BDY19DRAFT_150711</name>
</gene>
<accession>A0ACB8U3F2</accession>
<sequence length="84" mass="9628">MSRKRIFLYMLVAVCAVRRGAFNDRLGYSDSTVRGEKTEFSSLAKVDDLLPTKKICRFSFELAARAIYRSQHKPLILTRVCLAQ</sequence>
<protein>
    <submittedName>
        <fullName evidence="1">Uncharacterized protein</fullName>
    </submittedName>
</protein>
<comment type="caution">
    <text evidence="1">The sequence shown here is derived from an EMBL/GenBank/DDBJ whole genome shotgun (WGS) entry which is preliminary data.</text>
</comment>
<reference evidence="1" key="1">
    <citation type="journal article" date="2021" name="Environ. Microbiol.">
        <title>Gene family expansions and transcriptome signatures uncover fungal adaptations to wood decay.</title>
        <authorList>
            <person name="Hage H."/>
            <person name="Miyauchi S."/>
            <person name="Viragh M."/>
            <person name="Drula E."/>
            <person name="Min B."/>
            <person name="Chaduli D."/>
            <person name="Navarro D."/>
            <person name="Favel A."/>
            <person name="Norest M."/>
            <person name="Lesage-Meessen L."/>
            <person name="Balint B."/>
            <person name="Merenyi Z."/>
            <person name="de Eugenio L."/>
            <person name="Morin E."/>
            <person name="Martinez A.T."/>
            <person name="Baldrian P."/>
            <person name="Stursova M."/>
            <person name="Martinez M.J."/>
            <person name="Novotny C."/>
            <person name="Magnuson J.K."/>
            <person name="Spatafora J.W."/>
            <person name="Maurice S."/>
            <person name="Pangilinan J."/>
            <person name="Andreopoulos W."/>
            <person name="LaButti K."/>
            <person name="Hundley H."/>
            <person name="Na H."/>
            <person name="Kuo A."/>
            <person name="Barry K."/>
            <person name="Lipzen A."/>
            <person name="Henrissat B."/>
            <person name="Riley R."/>
            <person name="Ahrendt S."/>
            <person name="Nagy L.G."/>
            <person name="Grigoriev I.V."/>
            <person name="Martin F."/>
            <person name="Rosso M.N."/>
        </authorList>
    </citation>
    <scope>NUCLEOTIDE SEQUENCE</scope>
    <source>
        <strain evidence="1">CBS 384.51</strain>
    </source>
</reference>
<evidence type="ECO:0000313" key="1">
    <source>
        <dbReference type="EMBL" id="KAI0088833.1"/>
    </source>
</evidence>